<evidence type="ECO:0000313" key="2">
    <source>
        <dbReference type="WBParaSite" id="nRc.2.0.1.t47907-RA"/>
    </source>
</evidence>
<protein>
    <submittedName>
        <fullName evidence="2">Uncharacterized protein</fullName>
    </submittedName>
</protein>
<sequence length="204" mass="22876">MFNKGVEQTFLMADDKGSAGPRPPAGAKPKTKTLPTLVLTDLLNRFNLSQVDDKIYIWCIYMSLYPDLGRGKILPPVPATAGTKSIGGLYDYHMAGHSDNRYFRTVFSDFLGEKRSNAPFINQKYNSVENGRLLNPTNYNIDACARHQKTVISTKCISTFYKQPQKNRVWPTSANGPVCGPEARKPKRTNNNFVNIIDFFATFA</sequence>
<evidence type="ECO:0000313" key="1">
    <source>
        <dbReference type="Proteomes" id="UP000887565"/>
    </source>
</evidence>
<proteinExistence type="predicted"/>
<dbReference type="AlphaFoldDB" id="A0A915LAN5"/>
<dbReference type="WBParaSite" id="nRc.2.0.1.t47907-RA">
    <property type="protein sequence ID" value="nRc.2.0.1.t47907-RA"/>
    <property type="gene ID" value="nRc.2.0.1.g47907"/>
</dbReference>
<reference evidence="2" key="1">
    <citation type="submission" date="2022-11" db="UniProtKB">
        <authorList>
            <consortium name="WormBaseParasite"/>
        </authorList>
    </citation>
    <scope>IDENTIFICATION</scope>
</reference>
<dbReference type="Proteomes" id="UP000887565">
    <property type="component" value="Unplaced"/>
</dbReference>
<name>A0A915LAN5_ROMCU</name>
<accession>A0A915LAN5</accession>
<keyword evidence="1" id="KW-1185">Reference proteome</keyword>
<organism evidence="1 2">
    <name type="scientific">Romanomermis culicivorax</name>
    <name type="common">Nematode worm</name>
    <dbReference type="NCBI Taxonomy" id="13658"/>
    <lineage>
        <taxon>Eukaryota</taxon>
        <taxon>Metazoa</taxon>
        <taxon>Ecdysozoa</taxon>
        <taxon>Nematoda</taxon>
        <taxon>Enoplea</taxon>
        <taxon>Dorylaimia</taxon>
        <taxon>Mermithida</taxon>
        <taxon>Mermithoidea</taxon>
        <taxon>Mermithidae</taxon>
        <taxon>Romanomermis</taxon>
    </lineage>
</organism>